<keyword evidence="3" id="KW-0597">Phosphoprotein</keyword>
<dbReference type="InterPro" id="IPR000873">
    <property type="entry name" value="AMP-dep_synth/lig_dom"/>
</dbReference>
<dbReference type="GO" id="GO:0044550">
    <property type="term" value="P:secondary metabolite biosynthetic process"/>
    <property type="evidence" value="ECO:0007669"/>
    <property type="project" value="TreeGrafter"/>
</dbReference>
<dbReference type="InterPro" id="IPR023213">
    <property type="entry name" value="CAT-like_dom_sf"/>
</dbReference>
<dbReference type="PROSITE" id="PS00455">
    <property type="entry name" value="AMP_BINDING"/>
    <property type="match status" value="1"/>
</dbReference>
<dbReference type="InterPro" id="IPR036736">
    <property type="entry name" value="ACP-like_sf"/>
</dbReference>
<dbReference type="Pfam" id="PF00550">
    <property type="entry name" value="PP-binding"/>
    <property type="match status" value="1"/>
</dbReference>
<dbReference type="InterPro" id="IPR020845">
    <property type="entry name" value="AMP-binding_CS"/>
</dbReference>
<dbReference type="GO" id="GO:0043041">
    <property type="term" value="P:amino acid activation for nonribosomal peptide biosynthetic process"/>
    <property type="evidence" value="ECO:0007669"/>
    <property type="project" value="TreeGrafter"/>
</dbReference>
<dbReference type="GO" id="GO:0005737">
    <property type="term" value="C:cytoplasm"/>
    <property type="evidence" value="ECO:0007669"/>
    <property type="project" value="TreeGrafter"/>
</dbReference>
<dbReference type="Pfam" id="PF00501">
    <property type="entry name" value="AMP-binding"/>
    <property type="match status" value="1"/>
</dbReference>
<dbReference type="InterPro" id="IPR025110">
    <property type="entry name" value="AMP-bd_C"/>
</dbReference>
<dbReference type="GO" id="GO:0003824">
    <property type="term" value="F:catalytic activity"/>
    <property type="evidence" value="ECO:0007669"/>
    <property type="project" value="InterPro"/>
</dbReference>
<keyword evidence="2" id="KW-0596">Phosphopantetheine</keyword>
<dbReference type="FunFam" id="3.40.50.12780:FF:000012">
    <property type="entry name" value="Non-ribosomal peptide synthetase"/>
    <property type="match status" value="1"/>
</dbReference>
<comment type="cofactor">
    <cofactor evidence="1">
        <name>pantetheine 4'-phosphate</name>
        <dbReference type="ChEBI" id="CHEBI:47942"/>
    </cofactor>
</comment>
<comment type="caution">
    <text evidence="6">The sequence shown here is derived from an EMBL/GenBank/DDBJ whole genome shotgun (WGS) entry which is preliminary data.</text>
</comment>
<dbReference type="InterPro" id="IPR045851">
    <property type="entry name" value="AMP-bd_C_sf"/>
</dbReference>
<dbReference type="Gene3D" id="3.40.50.12780">
    <property type="entry name" value="N-terminal domain of ligase-like"/>
    <property type="match status" value="1"/>
</dbReference>
<evidence type="ECO:0000256" key="4">
    <source>
        <dbReference type="SAM" id="MobiDB-lite"/>
    </source>
</evidence>
<sequence>MTTVQSPRRNRHLATTAQHGMWFTEQLGTAGSAYHMPVPIRIDGEIDPLALIDACAALVVRHPVLGCAFEEHEGDLFAVTAPVGPRVTLRTVTAPDTGAGQPDPTEDPFAELVRSQTLERFDLRHGPLVRFTLFTRTPDRHLLLVVAHHLVFDGESKDILVRDLGELYRAFAEGGTPDLPALPTSYAEHADAEPTRLATDLAPAAAFWATHWREPAPVLLPGLRRQQDTAEAGATVDLLVDPCLRAALAATADALGATRFEVLLAALQAVLYRYGNTDPTVAVDLGTRTPSTRDCVGLFVNEVPLRATPRPGQTFRELVAATRADLRARYPIRAVPVAHAVARNQSDGSGFRPRIALAPVSVSYRRRASRPPLRGLTAEVEWMGFNHTARNALHVQVLESPEQLALRFQYSPRTLDPADVRRIVGHFTTLLTAATAAPQTPLADLDLLDRSERERVLVDWARSTLVTEPPAATLPELFAARAATTPDAPAVVFGDQTWSYGRLAAAVDRIAGRLRRYGVGPGTRVAVLVRRSPELLLGLLGVLRSGAAYVPLDPDHPEARLTAILADATPTVLLTDGTPNLLSPTCPTITLTEAEAEAEAGAGAEAGAAAGAVPWPRADDPAYLIYTSGSTGQPKGVQIAHGGLAYLLVAMRDLVGTGPGDGWLALASAAFDMSKPELFLPLVTGGRVVLAAESQTRDGETLCRLVRQHAVTHVHATPSTWRLLIEAGFDEPEVTGLSGAEALPVPLARELRGRVRTLWNLYGPTEATVWATARELTDPVELTGLGEPIGGTRRYLLDGRRNPVPIGVPGELHLGGPGLAQGYLNRPGLTAAHFVPDPYGPPGARLYRTGDLARYRHDGEVEFLGRVDNQVKIRGYRVELGEVEARLDAHPDVAGCAVALRAVAGGHPLLVAYLVRRVAGAGAGPAELRRHLAGTLPAYLLPNTFVELDRLPTSPNGKLDRGALPEPPATGTEDGPAAAGSDYEPAAGHHGLAREIFEIWRQVLRIERIGPDDDLFDLGGHSLTVTQIAARMRRQLGIDLPLHVFFDTPTIAGLVAAARADGAVFPESGAIHHD</sequence>
<dbReference type="FunFam" id="3.40.50.980:FF:000001">
    <property type="entry name" value="Non-ribosomal peptide synthetase"/>
    <property type="match status" value="1"/>
</dbReference>
<dbReference type="Proteomes" id="UP000277671">
    <property type="component" value="Unassembled WGS sequence"/>
</dbReference>
<dbReference type="InterPro" id="IPR009081">
    <property type="entry name" value="PP-bd_ACP"/>
</dbReference>
<dbReference type="InterPro" id="IPR006162">
    <property type="entry name" value="Ppantetheine_attach_site"/>
</dbReference>
<dbReference type="Gene3D" id="3.30.559.10">
    <property type="entry name" value="Chloramphenicol acetyltransferase-like domain"/>
    <property type="match status" value="1"/>
</dbReference>
<dbReference type="GO" id="GO:0031177">
    <property type="term" value="F:phosphopantetheine binding"/>
    <property type="evidence" value="ECO:0007669"/>
    <property type="project" value="InterPro"/>
</dbReference>
<dbReference type="GO" id="GO:0008610">
    <property type="term" value="P:lipid biosynthetic process"/>
    <property type="evidence" value="ECO:0007669"/>
    <property type="project" value="UniProtKB-ARBA"/>
</dbReference>
<dbReference type="SUPFAM" id="SSF47336">
    <property type="entry name" value="ACP-like"/>
    <property type="match status" value="1"/>
</dbReference>
<feature type="domain" description="Carrier" evidence="5">
    <location>
        <begin position="987"/>
        <end position="1062"/>
    </location>
</feature>
<dbReference type="InterPro" id="IPR042099">
    <property type="entry name" value="ANL_N_sf"/>
</dbReference>
<dbReference type="Pfam" id="PF13193">
    <property type="entry name" value="AMP-binding_C"/>
    <property type="match status" value="1"/>
</dbReference>
<dbReference type="InterPro" id="IPR010071">
    <property type="entry name" value="AA_adenyl_dom"/>
</dbReference>
<proteinExistence type="predicted"/>
<dbReference type="InterPro" id="IPR001242">
    <property type="entry name" value="Condensation_dom"/>
</dbReference>
<evidence type="ECO:0000256" key="2">
    <source>
        <dbReference type="ARBA" id="ARBA00022450"/>
    </source>
</evidence>
<dbReference type="PROSITE" id="PS00012">
    <property type="entry name" value="PHOSPHOPANTETHEINE"/>
    <property type="match status" value="1"/>
</dbReference>
<dbReference type="NCBIfam" id="TIGR01733">
    <property type="entry name" value="AA-adenyl-dom"/>
    <property type="match status" value="1"/>
</dbReference>
<evidence type="ECO:0000256" key="1">
    <source>
        <dbReference type="ARBA" id="ARBA00001957"/>
    </source>
</evidence>
<dbReference type="RefSeq" id="WP_211349456.1">
    <property type="nucleotide sequence ID" value="NZ_RBKT01000001.1"/>
</dbReference>
<dbReference type="Gene3D" id="1.10.1200.10">
    <property type="entry name" value="ACP-like"/>
    <property type="match status" value="1"/>
</dbReference>
<dbReference type="PANTHER" id="PTHR45527">
    <property type="entry name" value="NONRIBOSOMAL PEPTIDE SYNTHETASE"/>
    <property type="match status" value="1"/>
</dbReference>
<evidence type="ECO:0000313" key="7">
    <source>
        <dbReference type="Proteomes" id="UP000277671"/>
    </source>
</evidence>
<dbReference type="PROSITE" id="PS50075">
    <property type="entry name" value="CARRIER"/>
    <property type="match status" value="1"/>
</dbReference>
<evidence type="ECO:0000313" key="6">
    <source>
        <dbReference type="EMBL" id="RKR92253.1"/>
    </source>
</evidence>
<dbReference type="Pfam" id="PF00668">
    <property type="entry name" value="Condensation"/>
    <property type="match status" value="1"/>
</dbReference>
<protein>
    <submittedName>
        <fullName evidence="6">Amino acid adenylation domain-containing protein</fullName>
    </submittedName>
</protein>
<dbReference type="PANTHER" id="PTHR45527:SF1">
    <property type="entry name" value="FATTY ACID SYNTHASE"/>
    <property type="match status" value="1"/>
</dbReference>
<dbReference type="SMART" id="SM00823">
    <property type="entry name" value="PKS_PP"/>
    <property type="match status" value="1"/>
</dbReference>
<dbReference type="InterPro" id="IPR020806">
    <property type="entry name" value="PKS_PP-bd"/>
</dbReference>
<organism evidence="6 7">
    <name type="scientific">Micromonospora pisi</name>
    <dbReference type="NCBI Taxonomy" id="589240"/>
    <lineage>
        <taxon>Bacteria</taxon>
        <taxon>Bacillati</taxon>
        <taxon>Actinomycetota</taxon>
        <taxon>Actinomycetes</taxon>
        <taxon>Micromonosporales</taxon>
        <taxon>Micromonosporaceae</taxon>
        <taxon>Micromonospora</taxon>
    </lineage>
</organism>
<gene>
    <name evidence="6" type="ORF">BDK92_6691</name>
</gene>
<dbReference type="EMBL" id="RBKT01000001">
    <property type="protein sequence ID" value="RKR92253.1"/>
    <property type="molecule type" value="Genomic_DNA"/>
</dbReference>
<keyword evidence="7" id="KW-1185">Reference proteome</keyword>
<evidence type="ECO:0000256" key="3">
    <source>
        <dbReference type="ARBA" id="ARBA00022553"/>
    </source>
</evidence>
<dbReference type="Gene3D" id="3.30.559.30">
    <property type="entry name" value="Nonribosomal peptide synthetase, condensation domain"/>
    <property type="match status" value="1"/>
</dbReference>
<dbReference type="FunFam" id="2.30.38.10:FF:000001">
    <property type="entry name" value="Non-ribosomal peptide synthetase PvdI"/>
    <property type="match status" value="1"/>
</dbReference>
<reference evidence="6 7" key="1">
    <citation type="submission" date="2018-10" db="EMBL/GenBank/DDBJ databases">
        <title>Sequencing the genomes of 1000 actinobacteria strains.</title>
        <authorList>
            <person name="Klenk H.-P."/>
        </authorList>
    </citation>
    <scope>NUCLEOTIDE SEQUENCE [LARGE SCALE GENOMIC DNA]</scope>
    <source>
        <strain evidence="6 7">DSM 45175</strain>
    </source>
</reference>
<dbReference type="SUPFAM" id="SSF52777">
    <property type="entry name" value="CoA-dependent acyltransferases"/>
    <property type="match status" value="2"/>
</dbReference>
<evidence type="ECO:0000259" key="5">
    <source>
        <dbReference type="PROSITE" id="PS50075"/>
    </source>
</evidence>
<dbReference type="SUPFAM" id="SSF56801">
    <property type="entry name" value="Acetyl-CoA synthetase-like"/>
    <property type="match status" value="1"/>
</dbReference>
<accession>A0A495JTD7</accession>
<dbReference type="Gene3D" id="3.30.300.30">
    <property type="match status" value="1"/>
</dbReference>
<feature type="region of interest" description="Disordered" evidence="4">
    <location>
        <begin position="952"/>
        <end position="984"/>
    </location>
</feature>
<name>A0A495JTD7_9ACTN</name>
<dbReference type="AlphaFoldDB" id="A0A495JTD7"/>